<keyword evidence="1" id="KW-1133">Transmembrane helix</keyword>
<gene>
    <name evidence="2" type="ORF">LPAF129_19400</name>
</gene>
<feature type="transmembrane region" description="Helical" evidence="1">
    <location>
        <begin position="112"/>
        <end position="132"/>
    </location>
</feature>
<comment type="caution">
    <text evidence="2">The sequence shown here is derived from an EMBL/GenBank/DDBJ whole genome shotgun (WGS) entry which is preliminary data.</text>
</comment>
<keyword evidence="1" id="KW-0812">Transmembrane</keyword>
<keyword evidence="3" id="KW-1185">Reference proteome</keyword>
<feature type="transmembrane region" description="Helical" evidence="1">
    <location>
        <begin position="87"/>
        <end position="106"/>
    </location>
</feature>
<dbReference type="Pfam" id="PF19700">
    <property type="entry name" value="DUF6198"/>
    <property type="match status" value="1"/>
</dbReference>
<proteinExistence type="predicted"/>
<accession>A0ABQ5JJG3</accession>
<sequence length="214" mass="23182">MQNELRQAFRFKNLVLLACGLVFMGAGVPLAKIASLGTSPIASIPNVLSLIFPLSLGVWTILFMFVCVGLEAIFLRRDFSPANLLQIIPGLFFGVFIDFFVKTFGFLAPEHYWQKILLTLLSIIVLGFGVFLEVSSNSIIMPGEGLAKAVSVGLKKPFPTAKIGVDSSMVILAVVIALAVFHSLTGIREGTVLAALVVGKVVAFFKWALGRFFE</sequence>
<feature type="transmembrane region" description="Helical" evidence="1">
    <location>
        <begin position="47"/>
        <end position="75"/>
    </location>
</feature>
<dbReference type="PANTHER" id="PTHR40078">
    <property type="entry name" value="INTEGRAL MEMBRANE PROTEIN-RELATED"/>
    <property type="match status" value="1"/>
</dbReference>
<feature type="transmembrane region" description="Helical" evidence="1">
    <location>
        <begin position="163"/>
        <end position="184"/>
    </location>
</feature>
<evidence type="ECO:0000313" key="3">
    <source>
        <dbReference type="Proteomes" id="UP001055149"/>
    </source>
</evidence>
<keyword evidence="1" id="KW-0472">Membrane</keyword>
<dbReference type="RefSeq" id="WP_244056688.1">
    <property type="nucleotide sequence ID" value="NZ_BQXH01000023.1"/>
</dbReference>
<dbReference type="InterPro" id="IPR038750">
    <property type="entry name" value="YczE/YyaS-like"/>
</dbReference>
<evidence type="ECO:0000256" key="1">
    <source>
        <dbReference type="SAM" id="Phobius"/>
    </source>
</evidence>
<evidence type="ECO:0008006" key="4">
    <source>
        <dbReference type="Google" id="ProtNLM"/>
    </source>
</evidence>
<protein>
    <recommendedName>
        <fullName evidence="4">YitT family protein</fullName>
    </recommendedName>
</protein>
<dbReference type="EMBL" id="BQXH01000023">
    <property type="protein sequence ID" value="GKS82254.1"/>
    <property type="molecule type" value="Genomic_DNA"/>
</dbReference>
<organism evidence="2 3">
    <name type="scientific">Ligilactobacillus pabuli</name>
    <dbReference type="NCBI Taxonomy" id="2886039"/>
    <lineage>
        <taxon>Bacteria</taxon>
        <taxon>Bacillati</taxon>
        <taxon>Bacillota</taxon>
        <taxon>Bacilli</taxon>
        <taxon>Lactobacillales</taxon>
        <taxon>Lactobacillaceae</taxon>
        <taxon>Ligilactobacillus</taxon>
    </lineage>
</organism>
<reference evidence="2" key="1">
    <citation type="journal article" date="2022" name="Int. J. Syst. Evol. Microbiol.">
        <title>A novel species of lactic acid bacteria, Ligilactobacillus pabuli sp. nov., isolated from alfalfa silage.</title>
        <authorList>
            <person name="Tohno M."/>
            <person name="Tanizawa Y."/>
            <person name="Sawada H."/>
            <person name="Sakamoto M."/>
            <person name="Ohkuma M."/>
            <person name="Kobayashi H."/>
        </authorList>
    </citation>
    <scope>NUCLEOTIDE SEQUENCE</scope>
    <source>
        <strain evidence="2">AF129</strain>
    </source>
</reference>
<feature type="transmembrane region" description="Helical" evidence="1">
    <location>
        <begin position="190"/>
        <end position="209"/>
    </location>
</feature>
<dbReference type="Proteomes" id="UP001055149">
    <property type="component" value="Unassembled WGS sequence"/>
</dbReference>
<evidence type="ECO:0000313" key="2">
    <source>
        <dbReference type="EMBL" id="GKS82254.1"/>
    </source>
</evidence>
<dbReference type="PANTHER" id="PTHR40078:SF1">
    <property type="entry name" value="INTEGRAL MEMBRANE PROTEIN"/>
    <property type="match status" value="1"/>
</dbReference>
<name>A0ABQ5JJG3_9LACO</name>